<dbReference type="KEGG" id="ang:An12g04850"/>
<sequence length="55" mass="6016">MGNGRPRTQEPASPPTLPGSNQQFEIYSSKSKQQYTCAIYSHLQQLSKGTTDIGS</sequence>
<reference evidence="2" key="1">
    <citation type="submission" date="2025-02" db="EMBL/GenBank/DDBJ databases">
        <authorList>
            <consortium name="NCBI Genome Project"/>
        </authorList>
    </citation>
    <scope>NUCLEOTIDE SEQUENCE</scope>
</reference>
<proteinExistence type="predicted"/>
<accession>A0AAJ8E4J8</accession>
<evidence type="ECO:0000313" key="2">
    <source>
        <dbReference type="RefSeq" id="XP_059606441.1"/>
    </source>
</evidence>
<protein>
    <submittedName>
        <fullName evidence="2">Uncharacterized protein</fullName>
    </submittedName>
</protein>
<organism evidence="2">
    <name type="scientific">Aspergillus niger</name>
    <dbReference type="NCBI Taxonomy" id="5061"/>
    <lineage>
        <taxon>Eukaryota</taxon>
        <taxon>Fungi</taxon>
        <taxon>Dikarya</taxon>
        <taxon>Ascomycota</taxon>
        <taxon>Pezizomycotina</taxon>
        <taxon>Eurotiomycetes</taxon>
        <taxon>Eurotiomycetidae</taxon>
        <taxon>Eurotiales</taxon>
        <taxon>Aspergillaceae</taxon>
        <taxon>Aspergillus</taxon>
        <taxon>Aspergillus subgen. Circumdati</taxon>
    </lineage>
</organism>
<dbReference type="RefSeq" id="XP_059606441.1">
    <property type="nucleotide sequence ID" value="XM_059750872.1"/>
</dbReference>
<gene>
    <name evidence="2" type="ORF">An12g04850</name>
</gene>
<dbReference type="AlphaFoldDB" id="A0AAJ8E4J8"/>
<dbReference type="VEuPathDB" id="FungiDB:An12g04850"/>
<dbReference type="GeneID" id="84592561"/>
<name>A0AAJ8E4J8_ASPNG</name>
<reference evidence="2" key="2">
    <citation type="submission" date="2025-08" db="UniProtKB">
        <authorList>
            <consortium name="RefSeq"/>
        </authorList>
    </citation>
    <scope>IDENTIFICATION</scope>
</reference>
<evidence type="ECO:0000256" key="1">
    <source>
        <dbReference type="SAM" id="MobiDB-lite"/>
    </source>
</evidence>
<feature type="region of interest" description="Disordered" evidence="1">
    <location>
        <begin position="1"/>
        <end position="22"/>
    </location>
</feature>